<dbReference type="GO" id="GO:0000287">
    <property type="term" value="F:magnesium ion binding"/>
    <property type="evidence" value="ECO:0007669"/>
    <property type="project" value="UniProtKB-UniRule"/>
</dbReference>
<keyword evidence="3 10" id="KW-0862">Zinc</keyword>
<feature type="binding site" evidence="10">
    <location>
        <position position="292"/>
    </location>
    <ligand>
        <name>substrate</name>
    </ligand>
</feature>
<proteinExistence type="inferred from homology"/>
<accession>A0A0N8T862</accession>
<keyword evidence="6 10" id="KW-0560">Oxidoreductase</keyword>
<organism evidence="11 12">
    <name type="scientific">Pseudomonas syringae pv. aptata</name>
    <dbReference type="NCBI Taxonomy" id="83167"/>
    <lineage>
        <taxon>Bacteria</taxon>
        <taxon>Pseudomonadati</taxon>
        <taxon>Pseudomonadota</taxon>
        <taxon>Gammaproteobacteria</taxon>
        <taxon>Pseudomonadales</taxon>
        <taxon>Pseudomonadaceae</taxon>
        <taxon>Pseudomonas</taxon>
        <taxon>Pseudomonas syringae</taxon>
    </lineage>
</organism>
<dbReference type="SUPFAM" id="SSF53659">
    <property type="entry name" value="Isocitrate/Isopropylmalate dehydrogenase-like"/>
    <property type="match status" value="1"/>
</dbReference>
<dbReference type="HAMAP" id="MF_00536">
    <property type="entry name" value="PdxA"/>
    <property type="match status" value="1"/>
</dbReference>
<name>A0A0N8T862_PSEAP</name>
<comment type="similarity">
    <text evidence="10">Belongs to the PdxA family.</text>
</comment>
<dbReference type="GO" id="GO:0008615">
    <property type="term" value="P:pyridoxine biosynthetic process"/>
    <property type="evidence" value="ECO:0007669"/>
    <property type="project" value="UniProtKB-UniRule"/>
</dbReference>
<dbReference type="GO" id="GO:0008270">
    <property type="term" value="F:zinc ion binding"/>
    <property type="evidence" value="ECO:0007669"/>
    <property type="project" value="UniProtKB-UniRule"/>
</dbReference>
<keyword evidence="5 10" id="KW-0521">NADP</keyword>
<dbReference type="InterPro" id="IPR037510">
    <property type="entry name" value="PdxA"/>
</dbReference>
<dbReference type="PANTHER" id="PTHR30004">
    <property type="entry name" value="4-HYDROXYTHREONINE-4-PHOSPHATE DEHYDROGENASE"/>
    <property type="match status" value="1"/>
</dbReference>
<evidence type="ECO:0000256" key="9">
    <source>
        <dbReference type="ARBA" id="ARBA00023285"/>
    </source>
</evidence>
<dbReference type="UniPathway" id="UPA00244">
    <property type="reaction ID" value="UER00312"/>
</dbReference>
<sequence length="329" mass="34989">MKPKRFALTPGEPAGIGPDLCLLLATQPQPYPLIAITSRDLLLERAAQLGVSVSLIKVTPDAFPDLPAPAGSLYVWDTPLAAPVETGVLNKANAAFVLETLTRAGQGCLDGLFSGMITAPVHKGVINDGGIAFSGHTEFLAELTHTEQVVMMLATGDLRVALVTTHLPLRDVADAITADRLERVTRILHADLVNKFGIAHPRILVCGLNPHAGESGHLGREEIDIIEPALERLRSEGLDLRGPLPADTLFTPKYLEHCDAVLAMYHDQGLPVLKYKGFGAAVNVTLGLPIIRTSVDHGTALDLAGTANIDTGSLHVALQTAYQMAETHS</sequence>
<dbReference type="GO" id="GO:0042823">
    <property type="term" value="P:pyridoxal phosphate biosynthetic process"/>
    <property type="evidence" value="ECO:0007669"/>
    <property type="project" value="UniProtKB-UniRule"/>
</dbReference>
<keyword evidence="9 10" id="KW-0170">Cobalt</keyword>
<dbReference type="AlphaFoldDB" id="A0A0N8T862"/>
<comment type="catalytic activity">
    <reaction evidence="10">
        <text>4-(phosphooxy)-L-threonine + NAD(+) = 3-amino-2-oxopropyl phosphate + CO2 + NADH</text>
        <dbReference type="Rhea" id="RHEA:32275"/>
        <dbReference type="ChEBI" id="CHEBI:16526"/>
        <dbReference type="ChEBI" id="CHEBI:57279"/>
        <dbReference type="ChEBI" id="CHEBI:57540"/>
        <dbReference type="ChEBI" id="CHEBI:57945"/>
        <dbReference type="ChEBI" id="CHEBI:58452"/>
        <dbReference type="EC" id="1.1.1.262"/>
    </reaction>
</comment>
<keyword evidence="8 10" id="KW-0664">Pyridoxine biosynthesis</keyword>
<evidence type="ECO:0000256" key="4">
    <source>
        <dbReference type="ARBA" id="ARBA00022842"/>
    </source>
</evidence>
<reference evidence="11 12" key="1">
    <citation type="submission" date="2018-08" db="EMBL/GenBank/DDBJ databases">
        <title>Recombination of ecologically and evolutionarily significant loci maintains genetic cohesion in the Pseudomonas syringae species complex.</title>
        <authorList>
            <person name="Dillon M."/>
            <person name="Thakur S."/>
            <person name="Almeida R.N.D."/>
            <person name="Weir B.S."/>
            <person name="Guttman D.S."/>
        </authorList>
    </citation>
    <scope>NUCLEOTIDE SEQUENCE [LARGE SCALE GENOMIC DNA]</scope>
    <source>
        <strain evidence="11 12">ICMP 4388</strain>
    </source>
</reference>
<dbReference type="GO" id="GO:0051287">
    <property type="term" value="F:NAD binding"/>
    <property type="evidence" value="ECO:0007669"/>
    <property type="project" value="InterPro"/>
</dbReference>
<dbReference type="GO" id="GO:0050897">
    <property type="term" value="F:cobalt ion binding"/>
    <property type="evidence" value="ECO:0007669"/>
    <property type="project" value="UniProtKB-UniRule"/>
</dbReference>
<evidence type="ECO:0000313" key="11">
    <source>
        <dbReference type="EMBL" id="RMO67122.1"/>
    </source>
</evidence>
<evidence type="ECO:0000256" key="3">
    <source>
        <dbReference type="ARBA" id="ARBA00022833"/>
    </source>
</evidence>
<dbReference type="InterPro" id="IPR005255">
    <property type="entry name" value="PdxA_fam"/>
</dbReference>
<keyword evidence="2 10" id="KW-0479">Metal-binding</keyword>
<protein>
    <recommendedName>
        <fullName evidence="10">4-hydroxythreonine-4-phosphate dehydrogenase</fullName>
        <ecNumber evidence="10">1.1.1.262</ecNumber>
    </recommendedName>
    <alternativeName>
        <fullName evidence="10">4-(phosphohydroxy)-L-threonine dehydrogenase</fullName>
    </alternativeName>
</protein>
<evidence type="ECO:0000256" key="10">
    <source>
        <dbReference type="HAMAP-Rule" id="MF_00536"/>
    </source>
</evidence>
<gene>
    <name evidence="10" type="primary">pdxA</name>
    <name evidence="11" type="ORF">ALQ37_01223</name>
</gene>
<comment type="subunit">
    <text evidence="10">Homodimer.</text>
</comment>
<dbReference type="PANTHER" id="PTHR30004:SF5">
    <property type="entry name" value="4-HYDROXYTHREONINE-4-PHOSPHATE DEHYDROGENASE"/>
    <property type="match status" value="1"/>
</dbReference>
<feature type="binding site" evidence="10">
    <location>
        <position position="283"/>
    </location>
    <ligand>
        <name>substrate</name>
    </ligand>
</feature>
<comment type="subcellular location">
    <subcellularLocation>
        <location evidence="10">Cytoplasm</location>
    </subcellularLocation>
</comment>
<keyword evidence="1 10" id="KW-0963">Cytoplasm</keyword>
<keyword evidence="4 10" id="KW-0460">Magnesium</keyword>
<evidence type="ECO:0000256" key="2">
    <source>
        <dbReference type="ARBA" id="ARBA00022723"/>
    </source>
</evidence>
<comment type="function">
    <text evidence="10">Catalyzes the NAD(P)-dependent oxidation of 4-(phosphooxy)-L-threonine (HTP) into 2-amino-3-oxo-4-(phosphooxy)butyric acid which spontaneously decarboxylates to form 3-amino-2-oxopropyl phosphate (AHAP).</text>
</comment>
<comment type="cofactor">
    <cofactor evidence="10">
        <name>Zn(2+)</name>
        <dbReference type="ChEBI" id="CHEBI:29105"/>
    </cofactor>
    <cofactor evidence="10">
        <name>Mg(2+)</name>
        <dbReference type="ChEBI" id="CHEBI:18420"/>
    </cofactor>
    <cofactor evidence="10">
        <name>Co(2+)</name>
        <dbReference type="ChEBI" id="CHEBI:48828"/>
    </cofactor>
    <text evidence="10">Binds 1 divalent metal cation per subunit. Can use ions such as Zn(2+), Mg(2+) or Co(2+).</text>
</comment>
<evidence type="ECO:0000256" key="6">
    <source>
        <dbReference type="ARBA" id="ARBA00023002"/>
    </source>
</evidence>
<keyword evidence="7 10" id="KW-0520">NAD</keyword>
<dbReference type="EMBL" id="RBPX01000137">
    <property type="protein sequence ID" value="RMO67122.1"/>
    <property type="molecule type" value="Genomic_DNA"/>
</dbReference>
<dbReference type="NCBIfam" id="TIGR00557">
    <property type="entry name" value="pdxA"/>
    <property type="match status" value="1"/>
</dbReference>
<comment type="caution">
    <text evidence="11">The sequence shown here is derived from an EMBL/GenBank/DDBJ whole genome shotgun (WGS) entry which is preliminary data.</text>
</comment>
<evidence type="ECO:0000256" key="7">
    <source>
        <dbReference type="ARBA" id="ARBA00023027"/>
    </source>
</evidence>
<dbReference type="GO" id="GO:0005737">
    <property type="term" value="C:cytoplasm"/>
    <property type="evidence" value="ECO:0007669"/>
    <property type="project" value="UniProtKB-SubCell"/>
</dbReference>
<comment type="pathway">
    <text evidence="10">Cofactor biosynthesis; pyridoxine 5'-phosphate biosynthesis; pyridoxine 5'-phosphate from D-erythrose 4-phosphate: step 4/5.</text>
</comment>
<feature type="binding site" evidence="10">
    <location>
        <position position="136"/>
    </location>
    <ligand>
        <name>substrate</name>
    </ligand>
</feature>
<feature type="binding site" evidence="10">
    <location>
        <position position="266"/>
    </location>
    <ligand>
        <name>a divalent metal cation</name>
        <dbReference type="ChEBI" id="CHEBI:60240"/>
        <note>ligand shared between dimeric partners</note>
    </ligand>
</feature>
<evidence type="ECO:0000256" key="1">
    <source>
        <dbReference type="ARBA" id="ARBA00022490"/>
    </source>
</evidence>
<evidence type="ECO:0000313" key="12">
    <source>
        <dbReference type="Proteomes" id="UP000274541"/>
    </source>
</evidence>
<dbReference type="Proteomes" id="UP000274541">
    <property type="component" value="Unassembled WGS sequence"/>
</dbReference>
<feature type="binding site" evidence="10">
    <location>
        <position position="274"/>
    </location>
    <ligand>
        <name>substrate</name>
    </ligand>
</feature>
<dbReference type="Gene3D" id="3.40.718.10">
    <property type="entry name" value="Isopropylmalate Dehydrogenase"/>
    <property type="match status" value="1"/>
</dbReference>
<dbReference type="Pfam" id="PF04166">
    <property type="entry name" value="PdxA"/>
    <property type="match status" value="1"/>
</dbReference>
<evidence type="ECO:0000256" key="8">
    <source>
        <dbReference type="ARBA" id="ARBA00023096"/>
    </source>
</evidence>
<dbReference type="RefSeq" id="WP_003394953.1">
    <property type="nucleotide sequence ID" value="NZ_JBPDUT010000002.1"/>
</dbReference>
<dbReference type="EC" id="1.1.1.262" evidence="10"/>
<feature type="binding site" evidence="10">
    <location>
        <position position="166"/>
    </location>
    <ligand>
        <name>a divalent metal cation</name>
        <dbReference type="ChEBI" id="CHEBI:60240"/>
        <note>ligand shared between dimeric partners</note>
    </ligand>
</feature>
<evidence type="ECO:0000256" key="5">
    <source>
        <dbReference type="ARBA" id="ARBA00022857"/>
    </source>
</evidence>
<comment type="miscellaneous">
    <text evidence="10">The active site is located at the dimer interface.</text>
</comment>
<feature type="binding site" evidence="10">
    <location>
        <position position="211"/>
    </location>
    <ligand>
        <name>a divalent metal cation</name>
        <dbReference type="ChEBI" id="CHEBI:60240"/>
        <note>ligand shared between dimeric partners</note>
    </ligand>
</feature>
<dbReference type="GO" id="GO:0050570">
    <property type="term" value="F:4-hydroxythreonine-4-phosphate dehydrogenase activity"/>
    <property type="evidence" value="ECO:0007669"/>
    <property type="project" value="UniProtKB-UniRule"/>
</dbReference>
<feature type="binding site" evidence="10">
    <location>
        <position position="137"/>
    </location>
    <ligand>
        <name>substrate</name>
    </ligand>
</feature>